<reference evidence="2 3" key="1">
    <citation type="submission" date="2020-08" db="EMBL/GenBank/DDBJ databases">
        <title>Genomic Encyclopedia of Type Strains, Phase III (KMG-III): the genomes of soil and plant-associated and newly described type strains.</title>
        <authorList>
            <person name="Whitman W."/>
        </authorList>
    </citation>
    <scope>NUCLEOTIDE SEQUENCE [LARGE SCALE GENOMIC DNA]</scope>
    <source>
        <strain evidence="2 3">CECT 8234</strain>
    </source>
</reference>
<protein>
    <submittedName>
        <fullName evidence="2">Uncharacterized protein</fullName>
    </submittedName>
</protein>
<proteinExistence type="predicted"/>
<keyword evidence="1" id="KW-0732">Signal</keyword>
<feature type="signal peptide" evidence="1">
    <location>
        <begin position="1"/>
        <end position="27"/>
    </location>
</feature>
<dbReference type="RefSeq" id="WP_183561222.1">
    <property type="nucleotide sequence ID" value="NZ_CBCSLB010000008.1"/>
</dbReference>
<dbReference type="Proteomes" id="UP000518605">
    <property type="component" value="Unassembled WGS sequence"/>
</dbReference>
<feature type="chain" id="PRO_5031012507" evidence="1">
    <location>
        <begin position="28"/>
        <end position="233"/>
    </location>
</feature>
<evidence type="ECO:0000313" key="3">
    <source>
        <dbReference type="Proteomes" id="UP000518605"/>
    </source>
</evidence>
<keyword evidence="3" id="KW-1185">Reference proteome</keyword>
<accession>A0A7W5GA34</accession>
<comment type="caution">
    <text evidence="2">The sequence shown here is derived from an EMBL/GenBank/DDBJ whole genome shotgun (WGS) entry which is preliminary data.</text>
</comment>
<dbReference type="EMBL" id="JACHXW010000004">
    <property type="protein sequence ID" value="MBB3151883.1"/>
    <property type="molecule type" value="Genomic_DNA"/>
</dbReference>
<evidence type="ECO:0000313" key="2">
    <source>
        <dbReference type="EMBL" id="MBB3151883.1"/>
    </source>
</evidence>
<organism evidence="2 3">
    <name type="scientific">Paenibacillus endophyticus</name>
    <dbReference type="NCBI Taxonomy" id="1294268"/>
    <lineage>
        <taxon>Bacteria</taxon>
        <taxon>Bacillati</taxon>
        <taxon>Bacillota</taxon>
        <taxon>Bacilli</taxon>
        <taxon>Bacillales</taxon>
        <taxon>Paenibacillaceae</taxon>
        <taxon>Paenibacillus</taxon>
    </lineage>
</organism>
<name>A0A7W5GA34_9BACL</name>
<evidence type="ECO:0000256" key="1">
    <source>
        <dbReference type="SAM" id="SignalP"/>
    </source>
</evidence>
<dbReference type="AlphaFoldDB" id="A0A7W5GA34"/>
<sequence>MNYKMIFKNAALSTLLLSAVAGPTVFADSAHTNTKLDRVTAISSTHLMEPIKLEAIASTAAFQLIDPIKLAETYAKDSVKEWQAVIAQYDSLVSKRFEAVSIGEVNEAGVALPRLSLSSKELSLSTAAPTTLQAVPVSEKELASIKAYAVDHVSAQLTSVPLHASGTIAVAGTTTANSAIEIKVSPFFNGMIALEKAVKANDEVSIREALAKQLELYKQEITSLLQDGDHRNK</sequence>
<gene>
    <name evidence="2" type="ORF">FHS16_001929</name>
</gene>